<evidence type="ECO:0000313" key="2">
    <source>
        <dbReference type="EMBL" id="ORC37928.1"/>
    </source>
</evidence>
<dbReference type="Pfam" id="PF13487">
    <property type="entry name" value="HD_5"/>
    <property type="match status" value="1"/>
</dbReference>
<dbReference type="PROSITE" id="PS51832">
    <property type="entry name" value="HD_GYP"/>
    <property type="match status" value="1"/>
</dbReference>
<evidence type="ECO:0000313" key="3">
    <source>
        <dbReference type="Proteomes" id="UP000192343"/>
    </source>
</evidence>
<gene>
    <name evidence="2" type="ORF">B4O97_02720</name>
</gene>
<dbReference type="InterPro" id="IPR029016">
    <property type="entry name" value="GAF-like_dom_sf"/>
</dbReference>
<dbReference type="PANTHER" id="PTHR43155">
    <property type="entry name" value="CYCLIC DI-GMP PHOSPHODIESTERASE PA4108-RELATED"/>
    <property type="match status" value="1"/>
</dbReference>
<dbReference type="SMART" id="SM00065">
    <property type="entry name" value="GAF"/>
    <property type="match status" value="1"/>
</dbReference>
<dbReference type="EMBL" id="MWQY01000002">
    <property type="protein sequence ID" value="ORC37928.1"/>
    <property type="molecule type" value="Genomic_DNA"/>
</dbReference>
<reference evidence="2 3" key="1">
    <citation type="submission" date="2017-03" db="EMBL/GenBank/DDBJ databases">
        <title>Draft Genome sequence of Marispirochaeta sp. strain JC444.</title>
        <authorList>
            <person name="Shivani Y."/>
            <person name="Subhash Y."/>
            <person name="Sasikala C."/>
            <person name="Ramana C."/>
        </authorList>
    </citation>
    <scope>NUCLEOTIDE SEQUENCE [LARGE SCALE GENOMIC DNA]</scope>
    <source>
        <strain evidence="2 3">JC444</strain>
    </source>
</reference>
<dbReference type="STRING" id="1963862.B4O97_02720"/>
<dbReference type="Gene3D" id="3.30.450.40">
    <property type="match status" value="1"/>
</dbReference>
<dbReference type="SUPFAM" id="SSF109604">
    <property type="entry name" value="HD-domain/PDEase-like"/>
    <property type="match status" value="1"/>
</dbReference>
<dbReference type="SMART" id="SM00471">
    <property type="entry name" value="HDc"/>
    <property type="match status" value="1"/>
</dbReference>
<name>A0A1Y1S2B0_9SPIO</name>
<keyword evidence="3" id="KW-1185">Reference proteome</keyword>
<comment type="caution">
    <text evidence="2">The sequence shown here is derived from an EMBL/GenBank/DDBJ whole genome shotgun (WGS) entry which is preliminary data.</text>
</comment>
<dbReference type="SUPFAM" id="SSF55781">
    <property type="entry name" value="GAF domain-like"/>
    <property type="match status" value="1"/>
</dbReference>
<dbReference type="InterPro" id="IPR037522">
    <property type="entry name" value="HD_GYP_dom"/>
</dbReference>
<proteinExistence type="predicted"/>
<dbReference type="InterPro" id="IPR003607">
    <property type="entry name" value="HD/PDEase_dom"/>
</dbReference>
<dbReference type="Gene3D" id="1.10.3210.10">
    <property type="entry name" value="Hypothetical protein af1432"/>
    <property type="match status" value="1"/>
</dbReference>
<feature type="domain" description="HD-GYP" evidence="1">
    <location>
        <begin position="195"/>
        <end position="414"/>
    </location>
</feature>
<dbReference type="PANTHER" id="PTHR43155:SF2">
    <property type="entry name" value="CYCLIC DI-GMP PHOSPHODIESTERASE PA4108"/>
    <property type="match status" value="1"/>
</dbReference>
<dbReference type="AlphaFoldDB" id="A0A1Y1S2B0"/>
<dbReference type="Pfam" id="PF01590">
    <property type="entry name" value="GAF"/>
    <property type="match status" value="1"/>
</dbReference>
<accession>A0A1Y1S2B0</accession>
<dbReference type="CDD" id="cd00077">
    <property type="entry name" value="HDc"/>
    <property type="match status" value="1"/>
</dbReference>
<evidence type="ECO:0000259" key="1">
    <source>
        <dbReference type="PROSITE" id="PS51832"/>
    </source>
</evidence>
<protein>
    <recommendedName>
        <fullName evidence="1">HD-GYP domain-containing protein</fullName>
    </recommendedName>
</protein>
<sequence length="414" mass="46884">MFEFFPKTGILMHMPAVRDAGALLKVIERLHSLKDVDIILENILHEARTFVRADAGTLYQLRDNQLYFAFIENDTLFHRGERENNKYLYTTRSIPANTKSIAGFVAETGQSLLIDDVYSIPGDVSFEFNPEFDRKSNYRTRSILAVPLKDTEGKILGVIQLINALDKTGNPVPFSQQDRLFISYFAQHAAMALEKAEFAKEMILRLVEISQLRDPHESRLHAQRVGEYSAALFDAFGARMGTPLVQRNRGKEALRLAALLHDIGKVGLDSELLSKGDEFSEDDKETMVWHTIYGARLFSRRSSVWDRVAFEVTLSHHERWDGNGYPGHVENIFSDTLKPGPGKTGKEIPLSGRIVAIADVFDALVSPRTYKDPWDEESAFLYIKTKAGKQFDPELVDVFLSIKDTIVSILQNTR</sequence>
<dbReference type="InterPro" id="IPR003018">
    <property type="entry name" value="GAF"/>
</dbReference>
<dbReference type="Proteomes" id="UP000192343">
    <property type="component" value="Unassembled WGS sequence"/>
</dbReference>
<organism evidence="2 3">
    <name type="scientific">Marispirochaeta aestuarii</name>
    <dbReference type="NCBI Taxonomy" id="1963862"/>
    <lineage>
        <taxon>Bacteria</taxon>
        <taxon>Pseudomonadati</taxon>
        <taxon>Spirochaetota</taxon>
        <taxon>Spirochaetia</taxon>
        <taxon>Spirochaetales</taxon>
        <taxon>Spirochaetaceae</taxon>
        <taxon>Marispirochaeta</taxon>
    </lineage>
</organism>